<dbReference type="InterPro" id="IPR008880">
    <property type="entry name" value="Trigger_fac_C"/>
</dbReference>
<dbReference type="Proteomes" id="UP000661894">
    <property type="component" value="Unassembled WGS sequence"/>
</dbReference>
<comment type="subcellular location">
    <subcellularLocation>
        <location evidence="11">Cytoplasm</location>
    </subcellularLocation>
    <text evidence="11">About half TF is bound to the ribosome near the polypeptide exit tunnel while the other half is free in the cytoplasm.</text>
</comment>
<evidence type="ECO:0000256" key="1">
    <source>
        <dbReference type="ARBA" id="ARBA00000971"/>
    </source>
</evidence>
<evidence type="ECO:0000256" key="10">
    <source>
        <dbReference type="ARBA" id="ARBA00029986"/>
    </source>
</evidence>
<dbReference type="SUPFAM" id="SSF109998">
    <property type="entry name" value="Triger factor/SurA peptide-binding domain-like"/>
    <property type="match status" value="1"/>
</dbReference>
<evidence type="ECO:0000313" key="16">
    <source>
        <dbReference type="EMBL" id="MBD8060706.1"/>
    </source>
</evidence>
<dbReference type="Pfam" id="PF05698">
    <property type="entry name" value="Trigger_C"/>
    <property type="match status" value="1"/>
</dbReference>
<dbReference type="Pfam" id="PF05697">
    <property type="entry name" value="Trigger_N"/>
    <property type="match status" value="1"/>
</dbReference>
<dbReference type="InterPro" id="IPR037041">
    <property type="entry name" value="Trigger_fac_C_sf"/>
</dbReference>
<dbReference type="InterPro" id="IPR046357">
    <property type="entry name" value="PPIase_dom_sf"/>
</dbReference>
<dbReference type="HAMAP" id="MF_00303">
    <property type="entry name" value="Trigger_factor_Tig"/>
    <property type="match status" value="1"/>
</dbReference>
<name>A0ABR8YYB7_9MICO</name>
<feature type="domain" description="Trigger factor C-terminal" evidence="15">
    <location>
        <begin position="266"/>
        <end position="408"/>
    </location>
</feature>
<accession>A0ABR8YYB7</accession>
<evidence type="ECO:0000259" key="15">
    <source>
        <dbReference type="Pfam" id="PF05698"/>
    </source>
</evidence>
<evidence type="ECO:0000256" key="11">
    <source>
        <dbReference type="HAMAP-Rule" id="MF_00303"/>
    </source>
</evidence>
<evidence type="ECO:0000256" key="8">
    <source>
        <dbReference type="ARBA" id="ARBA00023235"/>
    </source>
</evidence>
<dbReference type="EC" id="5.2.1.8" evidence="3 11"/>
<dbReference type="InterPro" id="IPR005215">
    <property type="entry name" value="Trig_fac"/>
</dbReference>
<evidence type="ECO:0000256" key="12">
    <source>
        <dbReference type="SAM" id="MobiDB-lite"/>
    </source>
</evidence>
<evidence type="ECO:0000256" key="7">
    <source>
        <dbReference type="ARBA" id="ARBA00023186"/>
    </source>
</evidence>
<dbReference type="InterPro" id="IPR036611">
    <property type="entry name" value="Trigger_fac_ribosome-bd_sf"/>
</dbReference>
<sequence length="493" mass="52277">MESIAVKSAVETLEPTRAKLTVEVSYEELKPSIDHAYSHIAEQVNVPGFRKGKVPARIIDQRVGRAAVIEHAVNDALPGLYRDAVAETGIKPLGQPEVDVTEVPNLTGAVGGQLTFTAEVDVRPEITLPDLSTYEITVDSVEVNDEDVEQRLESLRERFGTLVGVDRAAADGDFVSIDLKATVGEEEVDSVTGTSYQVGAGTMLEGMDEAITGLSAGESTTFTTTLVGGERAGEEAEVTVTVNSVKERELPAADDEFAELASEFDTIDELRADLREQVGKDKNSNRAVAARDQLLERLRGEIEFPLPKNAVDAEIKAHLEAEGKAEDDPHGEEVREDTEKAMRDQFILDELAQALEVQVGQNELLEFLLSTSRQYGMDPNEFIQSAGQAGQIPIFAGELARNKALAVALRRVKVVDGEGKDVDLSDFIGSDDDDAAAALAEAAAVADAAEPAAESAESGESADSADSGDSADSADSGDSADSADSAESAPSAD</sequence>
<feature type="domain" description="Trigger factor ribosome-binding bacterial" evidence="14">
    <location>
        <begin position="7"/>
        <end position="155"/>
    </location>
</feature>
<protein>
    <recommendedName>
        <fullName evidence="4 11">Trigger factor</fullName>
        <shortName evidence="11">TF</shortName>
        <ecNumber evidence="3 11">5.2.1.8</ecNumber>
    </recommendedName>
    <alternativeName>
        <fullName evidence="10 11">PPIase</fullName>
    </alternativeName>
</protein>
<evidence type="ECO:0000256" key="3">
    <source>
        <dbReference type="ARBA" id="ARBA00013194"/>
    </source>
</evidence>
<comment type="catalytic activity">
    <reaction evidence="1 11">
        <text>[protein]-peptidylproline (omega=180) = [protein]-peptidylproline (omega=0)</text>
        <dbReference type="Rhea" id="RHEA:16237"/>
        <dbReference type="Rhea" id="RHEA-COMP:10747"/>
        <dbReference type="Rhea" id="RHEA-COMP:10748"/>
        <dbReference type="ChEBI" id="CHEBI:83833"/>
        <dbReference type="ChEBI" id="CHEBI:83834"/>
        <dbReference type="EC" id="5.2.1.8"/>
    </reaction>
</comment>
<dbReference type="Gene3D" id="3.30.70.1050">
    <property type="entry name" value="Trigger factor ribosome-binding domain"/>
    <property type="match status" value="1"/>
</dbReference>
<keyword evidence="5 11" id="KW-0132">Cell division</keyword>
<evidence type="ECO:0000256" key="4">
    <source>
        <dbReference type="ARBA" id="ARBA00016902"/>
    </source>
</evidence>
<comment type="function">
    <text evidence="11">Involved in protein export. Acts as a chaperone by maintaining the newly synthesized protein in an open conformation. Functions as a peptidyl-prolyl cis-trans isomerase.</text>
</comment>
<comment type="similarity">
    <text evidence="2 11">Belongs to the FKBP-type PPIase family. Tig subfamily.</text>
</comment>
<keyword evidence="6 11" id="KW-0697">Rotamase</keyword>
<keyword evidence="8 11" id="KW-0413">Isomerase</keyword>
<keyword evidence="17" id="KW-1185">Reference proteome</keyword>
<evidence type="ECO:0000259" key="14">
    <source>
        <dbReference type="Pfam" id="PF05697"/>
    </source>
</evidence>
<comment type="domain">
    <text evidence="11">Consists of 3 domains; the N-terminus binds the ribosome, the middle domain has PPIase activity, while the C-terminus has intrinsic chaperone activity on its own.</text>
</comment>
<comment type="caution">
    <text evidence="16">The sequence shown here is derived from an EMBL/GenBank/DDBJ whole genome shotgun (WGS) entry which is preliminary data.</text>
</comment>
<organism evidence="16 17">
    <name type="scientific">Oceanitalea stevensii</name>
    <dbReference type="NCBI Taxonomy" id="2763072"/>
    <lineage>
        <taxon>Bacteria</taxon>
        <taxon>Bacillati</taxon>
        <taxon>Actinomycetota</taxon>
        <taxon>Actinomycetes</taxon>
        <taxon>Micrococcales</taxon>
        <taxon>Bogoriellaceae</taxon>
        <taxon>Georgenia</taxon>
    </lineage>
</organism>
<gene>
    <name evidence="11" type="primary">tig</name>
    <name evidence="16" type="ORF">H9624_00030</name>
</gene>
<reference evidence="16 17" key="1">
    <citation type="submission" date="2020-08" db="EMBL/GenBank/DDBJ databases">
        <title>A Genomic Blueprint of the Chicken Gut Microbiome.</title>
        <authorList>
            <person name="Gilroy R."/>
            <person name="Ravi A."/>
            <person name="Getino M."/>
            <person name="Pursley I."/>
            <person name="Horton D.L."/>
            <person name="Alikhan N.-F."/>
            <person name="Baker D."/>
            <person name="Gharbi K."/>
            <person name="Hall N."/>
            <person name="Watson M."/>
            <person name="Adriaenssens E.M."/>
            <person name="Foster-Nyarko E."/>
            <person name="Jarju S."/>
            <person name="Secka A."/>
            <person name="Antonio M."/>
            <person name="Oren A."/>
            <person name="Chaudhuri R."/>
            <person name="La Ragione R.M."/>
            <person name="Hildebrand F."/>
            <person name="Pallen M.J."/>
        </authorList>
    </citation>
    <scope>NUCLEOTIDE SEQUENCE [LARGE SCALE GENOMIC DNA]</scope>
    <source>
        <strain evidence="16 17">Sa1BUA1</strain>
    </source>
</reference>
<dbReference type="InterPro" id="IPR027304">
    <property type="entry name" value="Trigger_fact/SurA_dom_sf"/>
</dbReference>
<dbReference type="GO" id="GO:0003755">
    <property type="term" value="F:peptidyl-prolyl cis-trans isomerase activity"/>
    <property type="evidence" value="ECO:0007669"/>
    <property type="project" value="UniProtKB-EC"/>
</dbReference>
<dbReference type="EMBL" id="JACSPO010000001">
    <property type="protein sequence ID" value="MBD8060706.1"/>
    <property type="molecule type" value="Genomic_DNA"/>
</dbReference>
<feature type="domain" description="PPIase FKBP-type" evidence="13">
    <location>
        <begin position="167"/>
        <end position="223"/>
    </location>
</feature>
<keyword evidence="7 11" id="KW-0143">Chaperone</keyword>
<proteinExistence type="inferred from homology"/>
<dbReference type="Pfam" id="PF00254">
    <property type="entry name" value="FKBP_C"/>
    <property type="match status" value="1"/>
</dbReference>
<dbReference type="PANTHER" id="PTHR30560:SF3">
    <property type="entry name" value="TRIGGER FACTOR-LIKE PROTEIN TIG, CHLOROPLASTIC"/>
    <property type="match status" value="1"/>
</dbReference>
<dbReference type="Gene3D" id="3.10.50.40">
    <property type="match status" value="1"/>
</dbReference>
<dbReference type="RefSeq" id="WP_251837886.1">
    <property type="nucleotide sequence ID" value="NZ_JACSPO010000001.1"/>
</dbReference>
<keyword evidence="11" id="KW-0963">Cytoplasm</keyword>
<evidence type="ECO:0000256" key="2">
    <source>
        <dbReference type="ARBA" id="ARBA00005464"/>
    </source>
</evidence>
<evidence type="ECO:0000313" key="17">
    <source>
        <dbReference type="Proteomes" id="UP000661894"/>
    </source>
</evidence>
<keyword evidence="9 11" id="KW-0131">Cell cycle</keyword>
<dbReference type="InterPro" id="IPR001179">
    <property type="entry name" value="PPIase_FKBP_dom"/>
</dbReference>
<dbReference type="SUPFAM" id="SSF54534">
    <property type="entry name" value="FKBP-like"/>
    <property type="match status" value="1"/>
</dbReference>
<dbReference type="InterPro" id="IPR008881">
    <property type="entry name" value="Trigger_fac_ribosome-bd_bac"/>
</dbReference>
<evidence type="ECO:0000259" key="13">
    <source>
        <dbReference type="Pfam" id="PF00254"/>
    </source>
</evidence>
<evidence type="ECO:0000256" key="6">
    <source>
        <dbReference type="ARBA" id="ARBA00023110"/>
    </source>
</evidence>
<feature type="region of interest" description="Disordered" evidence="12">
    <location>
        <begin position="446"/>
        <end position="493"/>
    </location>
</feature>
<dbReference type="Gene3D" id="1.10.3120.10">
    <property type="entry name" value="Trigger factor, C-terminal domain"/>
    <property type="match status" value="1"/>
</dbReference>
<dbReference type="SUPFAM" id="SSF102735">
    <property type="entry name" value="Trigger factor ribosome-binding domain"/>
    <property type="match status" value="1"/>
</dbReference>
<evidence type="ECO:0000256" key="9">
    <source>
        <dbReference type="ARBA" id="ARBA00023306"/>
    </source>
</evidence>
<dbReference type="PANTHER" id="PTHR30560">
    <property type="entry name" value="TRIGGER FACTOR CHAPERONE AND PEPTIDYL-PROLYL CIS/TRANS ISOMERASE"/>
    <property type="match status" value="1"/>
</dbReference>
<evidence type="ECO:0000256" key="5">
    <source>
        <dbReference type="ARBA" id="ARBA00022618"/>
    </source>
</evidence>
<dbReference type="NCBIfam" id="TIGR00115">
    <property type="entry name" value="tig"/>
    <property type="match status" value="1"/>
</dbReference>
<dbReference type="PIRSF" id="PIRSF003095">
    <property type="entry name" value="Trigger_factor"/>
    <property type="match status" value="1"/>
</dbReference>